<evidence type="ECO:0000259" key="6">
    <source>
        <dbReference type="PROSITE" id="PS50893"/>
    </source>
</evidence>
<dbReference type="SMART" id="SM00382">
    <property type="entry name" value="AAA"/>
    <property type="match status" value="1"/>
</dbReference>
<gene>
    <name evidence="7" type="ORF">ACFPBZ_04085</name>
</gene>
<evidence type="ECO:0000313" key="7">
    <source>
        <dbReference type="EMBL" id="MFC5061374.1"/>
    </source>
</evidence>
<keyword evidence="3" id="KW-0547">Nucleotide-binding</keyword>
<keyword evidence="4 7" id="KW-0067">ATP-binding</keyword>
<dbReference type="InterPro" id="IPR027417">
    <property type="entry name" value="P-loop_NTPase"/>
</dbReference>
<evidence type="ECO:0000256" key="1">
    <source>
        <dbReference type="ARBA" id="ARBA00005417"/>
    </source>
</evidence>
<dbReference type="EMBL" id="JBHSIV010000003">
    <property type="protein sequence ID" value="MFC5061374.1"/>
    <property type="molecule type" value="Genomic_DNA"/>
</dbReference>
<evidence type="ECO:0000256" key="4">
    <source>
        <dbReference type="ARBA" id="ARBA00022840"/>
    </source>
</evidence>
<dbReference type="InterPro" id="IPR050153">
    <property type="entry name" value="Metal_Ion_Import_ABC"/>
</dbReference>
<keyword evidence="2" id="KW-0813">Transport</keyword>
<dbReference type="Proteomes" id="UP001595947">
    <property type="component" value="Unassembled WGS sequence"/>
</dbReference>
<comment type="similarity">
    <text evidence="1">Belongs to the ABC transporter superfamily.</text>
</comment>
<organism evidence="7 8">
    <name type="scientific">Actinomycetospora atypica</name>
    <dbReference type="NCBI Taxonomy" id="1290095"/>
    <lineage>
        <taxon>Bacteria</taxon>
        <taxon>Bacillati</taxon>
        <taxon>Actinomycetota</taxon>
        <taxon>Actinomycetes</taxon>
        <taxon>Pseudonocardiales</taxon>
        <taxon>Pseudonocardiaceae</taxon>
        <taxon>Actinomycetospora</taxon>
    </lineage>
</organism>
<dbReference type="Pfam" id="PF00005">
    <property type="entry name" value="ABC_tran"/>
    <property type="match status" value="1"/>
</dbReference>
<comment type="caution">
    <text evidence="7">The sequence shown here is derived from an EMBL/GenBank/DDBJ whole genome shotgun (WGS) entry which is preliminary data.</text>
</comment>
<dbReference type="SUPFAM" id="SSF52540">
    <property type="entry name" value="P-loop containing nucleoside triphosphate hydrolases"/>
    <property type="match status" value="1"/>
</dbReference>
<feature type="region of interest" description="Disordered" evidence="5">
    <location>
        <begin position="1"/>
        <end position="21"/>
    </location>
</feature>
<evidence type="ECO:0000313" key="8">
    <source>
        <dbReference type="Proteomes" id="UP001595947"/>
    </source>
</evidence>
<evidence type="ECO:0000256" key="5">
    <source>
        <dbReference type="SAM" id="MobiDB-lite"/>
    </source>
</evidence>
<keyword evidence="8" id="KW-1185">Reference proteome</keyword>
<evidence type="ECO:0000256" key="3">
    <source>
        <dbReference type="ARBA" id="ARBA00022741"/>
    </source>
</evidence>
<dbReference type="PANTHER" id="PTHR42734:SF5">
    <property type="entry name" value="IRON TRANSPORT SYSTEM ATP-BINDING PROTEIN HI_0361-RELATED"/>
    <property type="match status" value="1"/>
</dbReference>
<sequence>MATVTAQPVPPTTPGDLADDRPHADEIVRMRGVSVRRGGNTLLGAIDWTVELDERWVVIGPNGAGKTTLLRLAAAEMHATTGTVDLLSERMGRVNVFELRERIGLASASLAGRVPADETVLDVVRSAGYGVLGTWHETYDALDDGRAEAMLEVLGADRLSHREYGTLSSGERQRTLLARALMTDPELLLLDEPASGLDLGGREDLVAGLTALAADPDGPTMVMVTHHVEEIPPGFTHGMLLREGGIVAQGLLDDVMTSENLSAAFDQPLELLSRRGRFSAYRR</sequence>
<dbReference type="GO" id="GO:0005524">
    <property type="term" value="F:ATP binding"/>
    <property type="evidence" value="ECO:0007669"/>
    <property type="project" value="UniProtKB-KW"/>
</dbReference>
<accession>A0ABV9YH81</accession>
<proteinExistence type="inferred from homology"/>
<name>A0ABV9YH81_9PSEU</name>
<dbReference type="Gene3D" id="3.40.50.300">
    <property type="entry name" value="P-loop containing nucleotide triphosphate hydrolases"/>
    <property type="match status" value="1"/>
</dbReference>
<protein>
    <submittedName>
        <fullName evidence="7">ABC transporter ATP-binding protein</fullName>
    </submittedName>
</protein>
<dbReference type="RefSeq" id="WP_378034720.1">
    <property type="nucleotide sequence ID" value="NZ_JBHSIV010000003.1"/>
</dbReference>
<dbReference type="PROSITE" id="PS50893">
    <property type="entry name" value="ABC_TRANSPORTER_2"/>
    <property type="match status" value="1"/>
</dbReference>
<evidence type="ECO:0000256" key="2">
    <source>
        <dbReference type="ARBA" id="ARBA00022448"/>
    </source>
</evidence>
<feature type="domain" description="ABC transporter" evidence="6">
    <location>
        <begin position="28"/>
        <end position="268"/>
    </location>
</feature>
<reference evidence="8" key="1">
    <citation type="journal article" date="2019" name="Int. J. Syst. Evol. Microbiol.">
        <title>The Global Catalogue of Microorganisms (GCM) 10K type strain sequencing project: providing services to taxonomists for standard genome sequencing and annotation.</title>
        <authorList>
            <consortium name="The Broad Institute Genomics Platform"/>
            <consortium name="The Broad Institute Genome Sequencing Center for Infectious Disease"/>
            <person name="Wu L."/>
            <person name="Ma J."/>
        </authorList>
    </citation>
    <scope>NUCLEOTIDE SEQUENCE [LARGE SCALE GENOMIC DNA]</scope>
    <source>
        <strain evidence="8">CGMCC 4.7093</strain>
    </source>
</reference>
<dbReference type="InterPro" id="IPR003439">
    <property type="entry name" value="ABC_transporter-like_ATP-bd"/>
</dbReference>
<dbReference type="PANTHER" id="PTHR42734">
    <property type="entry name" value="METAL TRANSPORT SYSTEM ATP-BINDING PROTEIN TM_0124-RELATED"/>
    <property type="match status" value="1"/>
</dbReference>
<dbReference type="InterPro" id="IPR003593">
    <property type="entry name" value="AAA+_ATPase"/>
</dbReference>